<organism evidence="5">
    <name type="scientific">Terrestrivirus sp</name>
    <dbReference type="NCBI Taxonomy" id="2487775"/>
    <lineage>
        <taxon>Viruses</taxon>
        <taxon>Varidnaviria</taxon>
        <taxon>Bamfordvirae</taxon>
        <taxon>Nucleocytoviricota</taxon>
        <taxon>Megaviricetes</taxon>
        <taxon>Imitervirales</taxon>
        <taxon>Mimiviridae</taxon>
        <taxon>Klosneuvirinae</taxon>
    </lineage>
</organism>
<evidence type="ECO:0000256" key="1">
    <source>
        <dbReference type="ARBA" id="ARBA00022741"/>
    </source>
</evidence>
<keyword evidence="3" id="KW-0342">GTP-binding</keyword>
<dbReference type="Gene3D" id="3.40.50.300">
    <property type="entry name" value="P-loop containing nucleotide triphosphate hydrolases"/>
    <property type="match status" value="1"/>
</dbReference>
<proteinExistence type="predicted"/>
<reference evidence="5" key="1">
    <citation type="submission" date="2018-10" db="EMBL/GenBank/DDBJ databases">
        <title>Hidden diversity of soil giant viruses.</title>
        <authorList>
            <person name="Schulz F."/>
            <person name="Alteio L."/>
            <person name="Goudeau D."/>
            <person name="Ryan E.M."/>
            <person name="Malmstrom R.R."/>
            <person name="Blanchard J."/>
            <person name="Woyke T."/>
        </authorList>
    </citation>
    <scope>NUCLEOTIDE SEQUENCE</scope>
    <source>
        <strain evidence="5">TEV1</strain>
    </source>
</reference>
<sequence>MELLQIQELQPIINIGMIGHVSNGKSWIVKGVTGIATQKYESEKEKNITIKLGYANAKIYKCHFCKVPSCYQTGPSKEFDKKCNICNDTMELIRHVSFVDAPGHIRFMSTMISGKCIMDTTILVEAINNENLPAPQTLEHINAITIGGVPNHIVCLNKCDLVDKETALAKIKILNDAFSSTILKDSPIIPISATFEINMDVLCQYIANIPIPVRNHDADVKMIIVRSFNVNKAGISVKDIQGGVIGGSIINGKLNIGDEVELRPGFRNEISTDDYSHNSSGKKSKKYKERWSFTPLRARVLSIHSEENNLQSAIPGGLIGVQLDIDPSLTAGDGLIGNLLTKIDKGYDVYEEFAINYKTVESINDILEVNDKIQININACNTNGIVTKFFKEDNIVVIKLDFPVSAGLDDNLTICNNGRIFAIGKIVDGFKSILIS</sequence>
<dbReference type="Pfam" id="PF00009">
    <property type="entry name" value="GTP_EFTU"/>
    <property type="match status" value="1"/>
</dbReference>
<dbReference type="PANTHER" id="PTHR42854:SF3">
    <property type="entry name" value="EUKARYOTIC TRANSLATION INITIATION FACTOR 2 SUBUNIT 3-RELATED"/>
    <property type="match status" value="1"/>
</dbReference>
<evidence type="ECO:0000259" key="4">
    <source>
        <dbReference type="PROSITE" id="PS51722"/>
    </source>
</evidence>
<dbReference type="EMBL" id="MK071981">
    <property type="protein sequence ID" value="AYV75891.1"/>
    <property type="molecule type" value="Genomic_DNA"/>
</dbReference>
<keyword evidence="2" id="KW-0648">Protein biosynthesis</keyword>
<evidence type="ECO:0000256" key="3">
    <source>
        <dbReference type="ARBA" id="ARBA00023134"/>
    </source>
</evidence>
<accession>A0A3G4ZPK0</accession>
<dbReference type="PROSITE" id="PS51722">
    <property type="entry name" value="G_TR_2"/>
    <property type="match status" value="1"/>
</dbReference>
<dbReference type="SUPFAM" id="SSF52540">
    <property type="entry name" value="P-loop containing nucleoside triphosphate hydrolases"/>
    <property type="match status" value="1"/>
</dbReference>
<dbReference type="GO" id="GO:0003924">
    <property type="term" value="F:GTPase activity"/>
    <property type="evidence" value="ECO:0007669"/>
    <property type="project" value="InterPro"/>
</dbReference>
<dbReference type="GO" id="GO:0000049">
    <property type="term" value="F:tRNA binding"/>
    <property type="evidence" value="ECO:0007669"/>
    <property type="project" value="TreeGrafter"/>
</dbReference>
<evidence type="ECO:0000256" key="2">
    <source>
        <dbReference type="ARBA" id="ARBA00022917"/>
    </source>
</evidence>
<dbReference type="PANTHER" id="PTHR42854">
    <property type="entry name" value="EUKARYOTIC TRANSLATION INITIATION FACTOR 2 SUBUNIT 3 FAMILY MEMBER"/>
    <property type="match status" value="1"/>
</dbReference>
<gene>
    <name evidence="5" type="ORF">Terrestrivirus3_160</name>
</gene>
<dbReference type="SUPFAM" id="SSF50447">
    <property type="entry name" value="Translation proteins"/>
    <property type="match status" value="1"/>
</dbReference>
<feature type="domain" description="Tr-type G" evidence="4">
    <location>
        <begin position="10"/>
        <end position="213"/>
    </location>
</feature>
<dbReference type="InterPro" id="IPR027417">
    <property type="entry name" value="P-loop_NTPase"/>
</dbReference>
<name>A0A3G4ZPK0_9VIRU</name>
<dbReference type="InterPro" id="IPR050543">
    <property type="entry name" value="eIF2G"/>
</dbReference>
<dbReference type="GO" id="GO:0005525">
    <property type="term" value="F:GTP binding"/>
    <property type="evidence" value="ECO:0007669"/>
    <property type="project" value="UniProtKB-KW"/>
</dbReference>
<evidence type="ECO:0000313" key="5">
    <source>
        <dbReference type="EMBL" id="AYV75891.1"/>
    </source>
</evidence>
<dbReference type="InterPro" id="IPR000795">
    <property type="entry name" value="T_Tr_GTP-bd_dom"/>
</dbReference>
<dbReference type="NCBIfam" id="NF003077">
    <property type="entry name" value="PRK04000.1"/>
    <property type="match status" value="1"/>
</dbReference>
<keyword evidence="5" id="KW-0396">Initiation factor</keyword>
<keyword evidence="1" id="KW-0547">Nucleotide-binding</keyword>
<dbReference type="PRINTS" id="PR00315">
    <property type="entry name" value="ELONGATNFCT"/>
</dbReference>
<dbReference type="Gene3D" id="2.40.30.10">
    <property type="entry name" value="Translation factors"/>
    <property type="match status" value="1"/>
</dbReference>
<protein>
    <submittedName>
        <fullName evidence="5">Eukaryotic translation initiation factor 2 gamma subunit</fullName>
    </submittedName>
</protein>
<dbReference type="InterPro" id="IPR009000">
    <property type="entry name" value="Transl_B-barrel_sf"/>
</dbReference>